<evidence type="ECO:0008006" key="5">
    <source>
        <dbReference type="Google" id="ProtNLM"/>
    </source>
</evidence>
<evidence type="ECO:0000256" key="1">
    <source>
        <dbReference type="SAM" id="Coils"/>
    </source>
</evidence>
<dbReference type="EMBL" id="OY726395">
    <property type="protein sequence ID" value="CAJ1587081.1"/>
    <property type="molecule type" value="Genomic_DNA"/>
</dbReference>
<name>A0ABM9MK06_9MYCO</name>
<proteinExistence type="predicted"/>
<dbReference type="Proteomes" id="UP001190466">
    <property type="component" value="Chromosome"/>
</dbReference>
<accession>A0ABM9MK06</accession>
<gene>
    <name evidence="3" type="ORF">MU0050_004603</name>
</gene>
<evidence type="ECO:0000313" key="3">
    <source>
        <dbReference type="EMBL" id="CAJ1587081.1"/>
    </source>
</evidence>
<evidence type="ECO:0000313" key="4">
    <source>
        <dbReference type="Proteomes" id="UP001190466"/>
    </source>
</evidence>
<dbReference type="RefSeq" id="WP_316512894.1">
    <property type="nucleotide sequence ID" value="NZ_OY726395.1"/>
</dbReference>
<feature type="region of interest" description="Disordered" evidence="2">
    <location>
        <begin position="1"/>
        <end position="27"/>
    </location>
</feature>
<feature type="compositionally biased region" description="Basic and acidic residues" evidence="2">
    <location>
        <begin position="1"/>
        <end position="14"/>
    </location>
</feature>
<sequence>MVDGPQRADEHGAPDAESPVARPETDDYDLLTFGEVAARLAEELADLTAELDRARQEPTPDARRIRALEERIALLTASGERYRREANTEEFFKRRFGGIDVSQDERPQWR</sequence>
<feature type="coiled-coil region" evidence="1">
    <location>
        <begin position="37"/>
        <end position="85"/>
    </location>
</feature>
<reference evidence="3 4" key="1">
    <citation type="submission" date="2023-08" db="EMBL/GenBank/DDBJ databases">
        <authorList>
            <person name="Folkvardsen B D."/>
            <person name="Norman A."/>
        </authorList>
    </citation>
    <scope>NUCLEOTIDE SEQUENCE [LARGE SCALE GENOMIC DNA]</scope>
    <source>
        <strain evidence="3 4">Mu0050</strain>
    </source>
</reference>
<organism evidence="3 4">
    <name type="scientific">[Mycobacterium] wendilense</name>
    <dbReference type="NCBI Taxonomy" id="3064284"/>
    <lineage>
        <taxon>Bacteria</taxon>
        <taxon>Bacillati</taxon>
        <taxon>Actinomycetota</taxon>
        <taxon>Actinomycetes</taxon>
        <taxon>Mycobacteriales</taxon>
        <taxon>Mycobacteriaceae</taxon>
        <taxon>Mycolicibacter</taxon>
    </lineage>
</organism>
<protein>
    <recommendedName>
        <fullName evidence="5">Acyl-CoA synthase</fullName>
    </recommendedName>
</protein>
<keyword evidence="1" id="KW-0175">Coiled coil</keyword>
<evidence type="ECO:0000256" key="2">
    <source>
        <dbReference type="SAM" id="MobiDB-lite"/>
    </source>
</evidence>
<keyword evidence="4" id="KW-1185">Reference proteome</keyword>